<protein>
    <submittedName>
        <fullName evidence="1">Uncharacterized protein</fullName>
    </submittedName>
</protein>
<keyword evidence="2" id="KW-1185">Reference proteome</keyword>
<dbReference type="PANTHER" id="PTHR36004">
    <property type="entry name" value="AT-RICH INTERACTIVE DOMAIN PROTEIN"/>
    <property type="match status" value="1"/>
</dbReference>
<evidence type="ECO:0000313" key="2">
    <source>
        <dbReference type="Proteomes" id="UP000593575"/>
    </source>
</evidence>
<evidence type="ECO:0000313" key="1">
    <source>
        <dbReference type="EMBL" id="MBA0834318.1"/>
    </source>
</evidence>
<dbReference type="EMBL" id="JABFAE010000008">
    <property type="protein sequence ID" value="MBA0834318.1"/>
    <property type="molecule type" value="Genomic_DNA"/>
</dbReference>
<dbReference type="AlphaFoldDB" id="A0A7J9JK77"/>
<reference evidence="1 2" key="1">
    <citation type="journal article" date="2019" name="Genome Biol. Evol.">
        <title>Insights into the evolution of the New World diploid cottons (Gossypium, subgenus Houzingenia) based on genome sequencing.</title>
        <authorList>
            <person name="Grover C.E."/>
            <person name="Arick M.A. 2nd"/>
            <person name="Thrash A."/>
            <person name="Conover J.L."/>
            <person name="Sanders W.S."/>
            <person name="Peterson D.G."/>
            <person name="Frelichowski J.E."/>
            <person name="Scheffler J.A."/>
            <person name="Scheffler B.E."/>
            <person name="Wendel J.F."/>
        </authorList>
    </citation>
    <scope>NUCLEOTIDE SEQUENCE [LARGE SCALE GENOMIC DNA]</scope>
    <source>
        <strain evidence="1">6</strain>
        <tissue evidence="1">Leaf</tissue>
    </source>
</reference>
<proteinExistence type="predicted"/>
<dbReference type="PANTHER" id="PTHR36004:SF1">
    <property type="entry name" value="AT-RICH INTERACTIVE DOMAIN PROTEIN"/>
    <property type="match status" value="1"/>
</dbReference>
<accession>A0A7J9JK77</accession>
<dbReference type="Proteomes" id="UP000593575">
    <property type="component" value="Unassembled WGS sequence"/>
</dbReference>
<comment type="caution">
    <text evidence="1">The sequence shown here is derived from an EMBL/GenBank/DDBJ whole genome shotgun (WGS) entry which is preliminary data.</text>
</comment>
<gene>
    <name evidence="1" type="ORF">Goarm_006684</name>
</gene>
<organism evidence="1 2">
    <name type="scientific">Gossypium armourianum</name>
    <dbReference type="NCBI Taxonomy" id="34283"/>
    <lineage>
        <taxon>Eukaryota</taxon>
        <taxon>Viridiplantae</taxon>
        <taxon>Streptophyta</taxon>
        <taxon>Embryophyta</taxon>
        <taxon>Tracheophyta</taxon>
        <taxon>Spermatophyta</taxon>
        <taxon>Magnoliopsida</taxon>
        <taxon>eudicotyledons</taxon>
        <taxon>Gunneridae</taxon>
        <taxon>Pentapetalae</taxon>
        <taxon>rosids</taxon>
        <taxon>malvids</taxon>
        <taxon>Malvales</taxon>
        <taxon>Malvaceae</taxon>
        <taxon>Malvoideae</taxon>
        <taxon>Gossypium</taxon>
    </lineage>
</organism>
<name>A0A7J9JK77_9ROSI</name>
<sequence length="140" mass="16052">MPKKFFSQTGCFDNKNRRSNFTIKEKDEEQEPERTAKIEESNIVVGVGLEDVGGSSFEIFVDGKLFPNLSGIQPDLWEDPKWDVLDFLIQYLLAFGIVFAKGEQHAAPRLARLDFMLTKSEYVVPEFGETWWGRGGEREN</sequence>